<proteinExistence type="predicted"/>
<dbReference type="SUPFAM" id="SSF75304">
    <property type="entry name" value="Amidase signature (AS) enzymes"/>
    <property type="match status" value="1"/>
</dbReference>
<keyword evidence="5" id="KW-1185">Reference proteome</keyword>
<dbReference type="InterPro" id="IPR023631">
    <property type="entry name" value="Amidase_dom"/>
</dbReference>
<evidence type="ECO:0000256" key="1">
    <source>
        <dbReference type="SAM" id="MobiDB-lite"/>
    </source>
</evidence>
<dbReference type="AlphaFoldDB" id="A0A2L2TI44"/>
<evidence type="ECO:0000256" key="2">
    <source>
        <dbReference type="SAM" id="SignalP"/>
    </source>
</evidence>
<dbReference type="EMBL" id="LN649232">
    <property type="protein sequence ID" value="CEI42154.1"/>
    <property type="molecule type" value="Genomic_DNA"/>
</dbReference>
<feature type="domain" description="Amidase" evidence="3">
    <location>
        <begin position="190"/>
        <end position="348"/>
    </location>
</feature>
<name>A0A2L2TI44_9HYPO</name>
<feature type="compositionally biased region" description="Polar residues" evidence="1">
    <location>
        <begin position="554"/>
        <end position="569"/>
    </location>
</feature>
<dbReference type="InterPro" id="IPR036928">
    <property type="entry name" value="AS_sf"/>
</dbReference>
<dbReference type="Proteomes" id="UP000245910">
    <property type="component" value="Chromosome IIII"/>
</dbReference>
<dbReference type="Gene3D" id="3.90.1300.10">
    <property type="entry name" value="Amidase signature (AS) domain"/>
    <property type="match status" value="1"/>
</dbReference>
<feature type="region of interest" description="Disordered" evidence="1">
    <location>
        <begin position="550"/>
        <end position="569"/>
    </location>
</feature>
<dbReference type="Pfam" id="PF01425">
    <property type="entry name" value="Amidase"/>
    <property type="match status" value="1"/>
</dbReference>
<feature type="chain" id="PRO_5014727348" description="Amidase domain-containing protein" evidence="2">
    <location>
        <begin position="18"/>
        <end position="645"/>
    </location>
</feature>
<protein>
    <recommendedName>
        <fullName evidence="3">Amidase domain-containing protein</fullName>
    </recommendedName>
</protein>
<dbReference type="PANTHER" id="PTHR46310">
    <property type="entry name" value="AMIDASE 1"/>
    <property type="match status" value="1"/>
</dbReference>
<keyword evidence="2" id="KW-0732">Signal</keyword>
<dbReference type="STRING" id="56646.A0A2L2TI44"/>
<feature type="signal peptide" evidence="2">
    <location>
        <begin position="1"/>
        <end position="17"/>
    </location>
</feature>
<organism evidence="4 5">
    <name type="scientific">Fusarium venenatum</name>
    <dbReference type="NCBI Taxonomy" id="56646"/>
    <lineage>
        <taxon>Eukaryota</taxon>
        <taxon>Fungi</taxon>
        <taxon>Dikarya</taxon>
        <taxon>Ascomycota</taxon>
        <taxon>Pezizomycotina</taxon>
        <taxon>Sordariomycetes</taxon>
        <taxon>Hypocreomycetidae</taxon>
        <taxon>Hypocreales</taxon>
        <taxon>Nectriaceae</taxon>
        <taxon>Fusarium</taxon>
    </lineage>
</organism>
<accession>A0A2L2TI44</accession>
<evidence type="ECO:0000313" key="5">
    <source>
        <dbReference type="Proteomes" id="UP000245910"/>
    </source>
</evidence>
<evidence type="ECO:0000259" key="3">
    <source>
        <dbReference type="Pfam" id="PF01425"/>
    </source>
</evidence>
<evidence type="ECO:0000313" key="4">
    <source>
        <dbReference type="EMBL" id="CEI42154.1"/>
    </source>
</evidence>
<sequence length="645" mass="70608">MKSVLPLSLLCITSVVASVSRQIQLGDLEYFVPPEPVWKIKDWNFSAPGEEFTPITVVNIIEDPTGLLNISHSLEGFEKDDVWTEHFANANSSVMYYQTDSDDIGGYSTKYNATSVYYANDSNPAGPYFVHRYTGNVYQAYRLYADTSQAFIQSTYQDPNGTHHPLRAGIQSAAGLTIAVPSRLYFTPTAEKPLAGLRIGIKDLFDMKGVKTSFGSKAWYDMSKVKKESAIVVQKLIDAGAVIVGKNKLSEFAFAGLFVTEHIDYLLPVNPRGDAYQSPSDSSGGSAAAVASYDWLDASLGSDTGGSIRGPAATNGVHGGRPSQDAVNLTGALPLSTSMDTAGIIVRDPRMWANIEDFERDSPEAAEAVKEFLDGLSKLLSTKPKTIDVDKLWGNSTPEEYKGRSLADDVLTLYGRLCFYEQWAEIGKDFIEEYQGSNNGAFPYMVDGIREGWLDANKTYTKDTYKDDLDLKNTIEDWVEKELLSPDKKSCSEAIYVYISVASQFYKPDVSQNFGNPFIRELLLENTDQKATIAQLNQTVNCNSTLGSEEACKESTTPEPSLNDTATDFPTSPNRLASIAGIPDYAITLGAFDMGSFSNVTLQNQTTPVSVNIMAGRGCDFVILDILEALHKEGVIRKVKTGAEP</sequence>
<reference evidence="5" key="1">
    <citation type="submission" date="2014-10" db="EMBL/GenBank/DDBJ databases">
        <authorList>
            <person name="King R."/>
        </authorList>
    </citation>
    <scope>NUCLEOTIDE SEQUENCE [LARGE SCALE GENOMIC DNA]</scope>
    <source>
        <strain evidence="5">A3/5</strain>
    </source>
</reference>
<dbReference type="PANTHER" id="PTHR46310:SF7">
    <property type="entry name" value="AMIDASE 1"/>
    <property type="match status" value="1"/>
</dbReference>